<dbReference type="EMBL" id="JAIWYP010000012">
    <property type="protein sequence ID" value="KAH3727829.1"/>
    <property type="molecule type" value="Genomic_DNA"/>
</dbReference>
<keyword evidence="2" id="KW-1185">Reference proteome</keyword>
<comment type="caution">
    <text evidence="1">The sequence shown here is derived from an EMBL/GenBank/DDBJ whole genome shotgun (WGS) entry which is preliminary data.</text>
</comment>
<dbReference type="AlphaFoldDB" id="A0A9D4CNF9"/>
<reference evidence="1" key="2">
    <citation type="submission" date="2020-11" db="EMBL/GenBank/DDBJ databases">
        <authorList>
            <person name="McCartney M.A."/>
            <person name="Auch B."/>
            <person name="Kono T."/>
            <person name="Mallez S."/>
            <person name="Becker A."/>
            <person name="Gohl D.M."/>
            <person name="Silverstein K.A.T."/>
            <person name="Koren S."/>
            <person name="Bechman K.B."/>
            <person name="Herman A."/>
            <person name="Abrahante J.E."/>
            <person name="Garbe J."/>
        </authorList>
    </citation>
    <scope>NUCLEOTIDE SEQUENCE</scope>
    <source>
        <strain evidence="1">Duluth1</strain>
        <tissue evidence="1">Whole animal</tissue>
    </source>
</reference>
<evidence type="ECO:0000313" key="2">
    <source>
        <dbReference type="Proteomes" id="UP000828390"/>
    </source>
</evidence>
<name>A0A9D4CNF9_DREPO</name>
<proteinExistence type="predicted"/>
<protein>
    <submittedName>
        <fullName evidence="1">Uncharacterized protein</fullName>
    </submittedName>
</protein>
<gene>
    <name evidence="1" type="ORF">DPMN_053774</name>
</gene>
<reference evidence="1" key="1">
    <citation type="journal article" date="2019" name="bioRxiv">
        <title>The Genome of the Zebra Mussel, Dreissena polymorpha: A Resource for Invasive Species Research.</title>
        <authorList>
            <person name="McCartney M.A."/>
            <person name="Auch B."/>
            <person name="Kono T."/>
            <person name="Mallez S."/>
            <person name="Zhang Y."/>
            <person name="Obille A."/>
            <person name="Becker A."/>
            <person name="Abrahante J.E."/>
            <person name="Garbe J."/>
            <person name="Badalamenti J.P."/>
            <person name="Herman A."/>
            <person name="Mangelson H."/>
            <person name="Liachko I."/>
            <person name="Sullivan S."/>
            <person name="Sone E.D."/>
            <person name="Koren S."/>
            <person name="Silverstein K.A.T."/>
            <person name="Beckman K.B."/>
            <person name="Gohl D.M."/>
        </authorList>
    </citation>
    <scope>NUCLEOTIDE SEQUENCE</scope>
    <source>
        <strain evidence="1">Duluth1</strain>
        <tissue evidence="1">Whole animal</tissue>
    </source>
</reference>
<sequence length="73" mass="8283">MFNCGTVNMRSISFQSETKQSESNLVYCVNASKLTQTQHIEADDILLDAAQNHRLSPLTFKKVSLTHSWKLNL</sequence>
<dbReference type="Proteomes" id="UP000828390">
    <property type="component" value="Unassembled WGS sequence"/>
</dbReference>
<evidence type="ECO:0000313" key="1">
    <source>
        <dbReference type="EMBL" id="KAH3727829.1"/>
    </source>
</evidence>
<accession>A0A9D4CNF9</accession>
<organism evidence="1 2">
    <name type="scientific">Dreissena polymorpha</name>
    <name type="common">Zebra mussel</name>
    <name type="synonym">Mytilus polymorpha</name>
    <dbReference type="NCBI Taxonomy" id="45954"/>
    <lineage>
        <taxon>Eukaryota</taxon>
        <taxon>Metazoa</taxon>
        <taxon>Spiralia</taxon>
        <taxon>Lophotrochozoa</taxon>
        <taxon>Mollusca</taxon>
        <taxon>Bivalvia</taxon>
        <taxon>Autobranchia</taxon>
        <taxon>Heteroconchia</taxon>
        <taxon>Euheterodonta</taxon>
        <taxon>Imparidentia</taxon>
        <taxon>Neoheterodontei</taxon>
        <taxon>Myida</taxon>
        <taxon>Dreissenoidea</taxon>
        <taxon>Dreissenidae</taxon>
        <taxon>Dreissena</taxon>
    </lineage>
</organism>